<dbReference type="GO" id="GO:0000105">
    <property type="term" value="P:L-histidine biosynthetic process"/>
    <property type="evidence" value="ECO:0007669"/>
    <property type="project" value="UniProtKB-UniRule"/>
</dbReference>
<evidence type="ECO:0000256" key="4">
    <source>
        <dbReference type="ARBA" id="ARBA00022576"/>
    </source>
</evidence>
<reference evidence="10 11" key="1">
    <citation type="submission" date="2016-11" db="EMBL/GenBank/DDBJ databases">
        <authorList>
            <person name="Jaros S."/>
            <person name="Januszkiewicz K."/>
            <person name="Wedrychowicz H."/>
        </authorList>
    </citation>
    <scope>NUCLEOTIDE SEQUENCE [LARGE SCALE GENOMIC DNA]</scope>
    <source>
        <strain evidence="10 11">DSM 21864</strain>
    </source>
</reference>
<dbReference type="SUPFAM" id="SSF53383">
    <property type="entry name" value="PLP-dependent transferases"/>
    <property type="match status" value="1"/>
</dbReference>
<dbReference type="Gene3D" id="3.40.640.10">
    <property type="entry name" value="Type I PLP-dependent aspartate aminotransferase-like (Major domain)"/>
    <property type="match status" value="1"/>
</dbReference>
<keyword evidence="4 8" id="KW-0032">Aminotransferase</keyword>
<evidence type="ECO:0000259" key="9">
    <source>
        <dbReference type="Pfam" id="PF00155"/>
    </source>
</evidence>
<protein>
    <recommendedName>
        <fullName evidence="8">Histidinol-phosphate aminotransferase</fullName>
        <ecNumber evidence="8">2.6.1.9</ecNumber>
    </recommendedName>
    <alternativeName>
        <fullName evidence="8">Imidazole acetol-phosphate transaminase</fullName>
    </alternativeName>
</protein>
<dbReference type="PANTHER" id="PTHR43643:SF3">
    <property type="entry name" value="HISTIDINOL-PHOSPHATE AMINOTRANSFERASE"/>
    <property type="match status" value="1"/>
</dbReference>
<comment type="similarity">
    <text evidence="8">Belongs to the class-II pyridoxal-phosphate-dependent aminotransferase family. Histidinol-phosphate aminotransferase subfamily.</text>
</comment>
<dbReference type="InterPro" id="IPR050106">
    <property type="entry name" value="HistidinolP_aminotransfase"/>
</dbReference>
<gene>
    <name evidence="8" type="primary">hisC</name>
    <name evidence="10" type="ORF">SAMN05444401_2334</name>
</gene>
<dbReference type="GO" id="GO:0030170">
    <property type="term" value="F:pyridoxal phosphate binding"/>
    <property type="evidence" value="ECO:0007669"/>
    <property type="project" value="InterPro"/>
</dbReference>
<dbReference type="AlphaFoldDB" id="A0A1M6H1H8"/>
<keyword evidence="5 8" id="KW-0808">Transferase</keyword>
<name>A0A1M6H1H8_9CLOT</name>
<dbReference type="RefSeq" id="WP_073006691.1">
    <property type="nucleotide sequence ID" value="NZ_FQZO01000003.1"/>
</dbReference>
<keyword evidence="8" id="KW-0028">Amino-acid biosynthesis</keyword>
<keyword evidence="11" id="KW-1185">Reference proteome</keyword>
<evidence type="ECO:0000256" key="5">
    <source>
        <dbReference type="ARBA" id="ARBA00022679"/>
    </source>
</evidence>
<dbReference type="InterPro" id="IPR015424">
    <property type="entry name" value="PyrdxlP-dep_Trfase"/>
</dbReference>
<dbReference type="PANTHER" id="PTHR43643">
    <property type="entry name" value="HISTIDINOL-PHOSPHATE AMINOTRANSFERASE 2"/>
    <property type="match status" value="1"/>
</dbReference>
<dbReference type="InterPro" id="IPR005861">
    <property type="entry name" value="HisP_aminotrans"/>
</dbReference>
<dbReference type="EC" id="2.6.1.9" evidence="8"/>
<organism evidence="10 11">
    <name type="scientific">Clostridium amylolyticum</name>
    <dbReference type="NCBI Taxonomy" id="1121298"/>
    <lineage>
        <taxon>Bacteria</taxon>
        <taxon>Bacillati</taxon>
        <taxon>Bacillota</taxon>
        <taxon>Clostridia</taxon>
        <taxon>Eubacteriales</taxon>
        <taxon>Clostridiaceae</taxon>
        <taxon>Clostridium</taxon>
    </lineage>
</organism>
<dbReference type="OrthoDB" id="9813612at2"/>
<feature type="modified residue" description="N6-(pyridoxal phosphate)lysine" evidence="8">
    <location>
        <position position="230"/>
    </location>
</feature>
<comment type="subunit">
    <text evidence="3 8">Homodimer.</text>
</comment>
<dbReference type="GO" id="GO:0004400">
    <property type="term" value="F:histidinol-phosphate transaminase activity"/>
    <property type="evidence" value="ECO:0007669"/>
    <property type="project" value="UniProtKB-UniRule"/>
</dbReference>
<keyword evidence="6 8" id="KW-0663">Pyridoxal phosphate</keyword>
<dbReference type="InterPro" id="IPR015421">
    <property type="entry name" value="PyrdxlP-dep_Trfase_major"/>
</dbReference>
<evidence type="ECO:0000313" key="10">
    <source>
        <dbReference type="EMBL" id="SHJ16090.1"/>
    </source>
</evidence>
<evidence type="ECO:0000256" key="1">
    <source>
        <dbReference type="ARBA" id="ARBA00001933"/>
    </source>
</evidence>
<dbReference type="InterPro" id="IPR015422">
    <property type="entry name" value="PyrdxlP-dep_Trfase_small"/>
</dbReference>
<accession>A0A1M6H1H8</accession>
<evidence type="ECO:0000256" key="6">
    <source>
        <dbReference type="ARBA" id="ARBA00022898"/>
    </source>
</evidence>
<comment type="cofactor">
    <cofactor evidence="1 8">
        <name>pyridoxal 5'-phosphate</name>
        <dbReference type="ChEBI" id="CHEBI:597326"/>
    </cofactor>
</comment>
<dbReference type="Proteomes" id="UP000184080">
    <property type="component" value="Unassembled WGS sequence"/>
</dbReference>
<evidence type="ECO:0000256" key="8">
    <source>
        <dbReference type="HAMAP-Rule" id="MF_01023"/>
    </source>
</evidence>
<dbReference type="HAMAP" id="MF_01023">
    <property type="entry name" value="HisC_aminotrans_2"/>
    <property type="match status" value="1"/>
</dbReference>
<sequence length="370" mass="42094">MTQEISQKHSIRPEVLSIEKYVAGKPISEVKRELGLDEVIKLASNENPLGCSPKAKEALKRVIDESSLYPDSSSYELKKAIANKLNVKEGQIFCGAGSDSLIKVICQTILNPEDESIMGEVTFSRYEDNTKLMGGTVVKVPLKNNFLDIEAMVEKITPKTKVIWFCNPNNPTGGMFTGTELNEVLHKISKDVYIIMDEAYYEYVTDEDYPDSLKLLPEYPNMIILRTFSKAYGLASLRCGYGICHEELVQYLNRVINPFDVNLFAQYAAIAALEDEEYLKLVHETNKEQKEYLLKAFDEMKLNYVPSNTNFIMVDVKGQDKFLFDYLLKKGIIIRPGFLLGMPGWLRVSIGTEYQNKKFIEELKQGIKKI</sequence>
<dbReference type="UniPathway" id="UPA00031">
    <property type="reaction ID" value="UER00012"/>
</dbReference>
<comment type="catalytic activity">
    <reaction evidence="7 8">
        <text>L-histidinol phosphate + 2-oxoglutarate = 3-(imidazol-4-yl)-2-oxopropyl phosphate + L-glutamate</text>
        <dbReference type="Rhea" id="RHEA:23744"/>
        <dbReference type="ChEBI" id="CHEBI:16810"/>
        <dbReference type="ChEBI" id="CHEBI:29985"/>
        <dbReference type="ChEBI" id="CHEBI:57766"/>
        <dbReference type="ChEBI" id="CHEBI:57980"/>
        <dbReference type="EC" id="2.6.1.9"/>
    </reaction>
</comment>
<comment type="pathway">
    <text evidence="2 8">Amino-acid biosynthesis; L-histidine biosynthesis; L-histidine from 5-phospho-alpha-D-ribose 1-diphosphate: step 7/9.</text>
</comment>
<evidence type="ECO:0000256" key="2">
    <source>
        <dbReference type="ARBA" id="ARBA00005011"/>
    </source>
</evidence>
<evidence type="ECO:0000256" key="7">
    <source>
        <dbReference type="ARBA" id="ARBA00047481"/>
    </source>
</evidence>
<dbReference type="STRING" id="1121298.SAMN05444401_2334"/>
<proteinExistence type="inferred from homology"/>
<dbReference type="PROSITE" id="PS00599">
    <property type="entry name" value="AA_TRANSFER_CLASS_2"/>
    <property type="match status" value="1"/>
</dbReference>
<keyword evidence="8" id="KW-0368">Histidine biosynthesis</keyword>
<dbReference type="Gene3D" id="3.90.1150.10">
    <property type="entry name" value="Aspartate Aminotransferase, domain 1"/>
    <property type="match status" value="1"/>
</dbReference>
<evidence type="ECO:0000313" key="11">
    <source>
        <dbReference type="Proteomes" id="UP000184080"/>
    </source>
</evidence>
<dbReference type="InterPro" id="IPR004839">
    <property type="entry name" value="Aminotransferase_I/II_large"/>
</dbReference>
<dbReference type="NCBIfam" id="TIGR01141">
    <property type="entry name" value="hisC"/>
    <property type="match status" value="1"/>
</dbReference>
<dbReference type="CDD" id="cd00609">
    <property type="entry name" value="AAT_like"/>
    <property type="match status" value="1"/>
</dbReference>
<dbReference type="Pfam" id="PF00155">
    <property type="entry name" value="Aminotran_1_2"/>
    <property type="match status" value="1"/>
</dbReference>
<evidence type="ECO:0000256" key="3">
    <source>
        <dbReference type="ARBA" id="ARBA00011738"/>
    </source>
</evidence>
<feature type="domain" description="Aminotransferase class I/classII large" evidence="9">
    <location>
        <begin position="38"/>
        <end position="362"/>
    </location>
</feature>
<dbReference type="EMBL" id="FQZO01000003">
    <property type="protein sequence ID" value="SHJ16090.1"/>
    <property type="molecule type" value="Genomic_DNA"/>
</dbReference>
<dbReference type="InterPro" id="IPR001917">
    <property type="entry name" value="Aminotrans_II_pyridoxalP_BS"/>
</dbReference>